<sequence length="306" mass="36290">MAKREQMYRLMHISNFIKNNDIGVSYEEVKEYLEQKYYFEGFDGELAFSEKTFKRDRKLLEELFGIEIIYRRSTRKYHLLVDSFSSSTQSIFDNLLLVNAYKKTVDNSTIMIFENRHSSGLNHMNEIIDSIKKSRIISFTYTKYSEGKPTKRVVEPYALKEFKNRWYLIASEKNDENFILKTFGLDRIFDLNIYLSTFTPKEIDVNELFINSFGIISTYNKQPSKIEISFEPWQGLYIKSLPIHSSQKIMVDNETEFKIELNLVPTYDFYQELLTHTGRISAIKPEEIKNEYLTFLNNEITKLNNI</sequence>
<name>A0AAW7DI33_9FLAO</name>
<proteinExistence type="predicted"/>
<gene>
    <name evidence="2" type="ORF">HX095_10450</name>
</gene>
<dbReference type="PANTHER" id="PTHR34580">
    <property type="match status" value="1"/>
</dbReference>
<reference evidence="2" key="1">
    <citation type="submission" date="2020-06" db="EMBL/GenBank/DDBJ databases">
        <authorList>
            <person name="Dong N."/>
        </authorList>
    </citation>
    <scope>NUCLEOTIDE SEQUENCE</scope>
    <source>
        <strain evidence="2">210</strain>
    </source>
</reference>
<accession>A0AAW7DI33</accession>
<evidence type="ECO:0000259" key="1">
    <source>
        <dbReference type="Pfam" id="PF13280"/>
    </source>
</evidence>
<comment type="caution">
    <text evidence="2">The sequence shown here is derived from an EMBL/GenBank/DDBJ whole genome shotgun (WGS) entry which is preliminary data.</text>
</comment>
<reference evidence="2" key="2">
    <citation type="journal article" date="2022" name="Sci. Total Environ.">
        <title>Prevalence, transmission, and molecular epidemiology of tet(X)-positive bacteria among humans, animals, and environmental niches in China: An epidemiological, and genomic-based study.</title>
        <authorList>
            <person name="Dong N."/>
            <person name="Zeng Y."/>
            <person name="Cai C."/>
            <person name="Sun C."/>
            <person name="Lu J."/>
            <person name="Liu C."/>
            <person name="Zhou H."/>
            <person name="Sun Q."/>
            <person name="Shu L."/>
            <person name="Wang H."/>
            <person name="Wang Y."/>
            <person name="Wang S."/>
            <person name="Wu C."/>
            <person name="Chan E.W."/>
            <person name="Chen G."/>
            <person name="Shen Z."/>
            <person name="Chen S."/>
            <person name="Zhang R."/>
        </authorList>
    </citation>
    <scope>NUCLEOTIDE SEQUENCE</scope>
    <source>
        <strain evidence="2">210</strain>
    </source>
</reference>
<dbReference type="PROSITE" id="PS52050">
    <property type="entry name" value="WYL"/>
    <property type="match status" value="1"/>
</dbReference>
<dbReference type="PANTHER" id="PTHR34580:SF9">
    <property type="entry name" value="SLL5097 PROTEIN"/>
    <property type="match status" value="1"/>
</dbReference>
<protein>
    <submittedName>
        <fullName evidence="2">WYL domain-containing protein</fullName>
    </submittedName>
</protein>
<organism evidence="2 3">
    <name type="scientific">Empedobacter falsenii</name>
    <dbReference type="NCBI Taxonomy" id="343874"/>
    <lineage>
        <taxon>Bacteria</taxon>
        <taxon>Pseudomonadati</taxon>
        <taxon>Bacteroidota</taxon>
        <taxon>Flavobacteriia</taxon>
        <taxon>Flavobacteriales</taxon>
        <taxon>Weeksellaceae</taxon>
        <taxon>Empedobacter</taxon>
    </lineage>
</organism>
<dbReference type="Proteomes" id="UP001173578">
    <property type="component" value="Unassembled WGS sequence"/>
</dbReference>
<dbReference type="InterPro" id="IPR026881">
    <property type="entry name" value="WYL_dom"/>
</dbReference>
<dbReference type="EMBL" id="JACALR010000004">
    <property type="protein sequence ID" value="MDM1551634.1"/>
    <property type="molecule type" value="Genomic_DNA"/>
</dbReference>
<dbReference type="Pfam" id="PF13280">
    <property type="entry name" value="WYL"/>
    <property type="match status" value="1"/>
</dbReference>
<evidence type="ECO:0000313" key="3">
    <source>
        <dbReference type="Proteomes" id="UP001173578"/>
    </source>
</evidence>
<evidence type="ECO:0000313" key="2">
    <source>
        <dbReference type="EMBL" id="MDM1551634.1"/>
    </source>
</evidence>
<feature type="domain" description="WYL" evidence="1">
    <location>
        <begin position="123"/>
        <end position="191"/>
    </location>
</feature>
<dbReference type="InterPro" id="IPR051534">
    <property type="entry name" value="CBASS_pafABC_assoc_protein"/>
</dbReference>
<dbReference type="RefSeq" id="WP_286486165.1">
    <property type="nucleotide sequence ID" value="NZ_JACALR010000004.1"/>
</dbReference>
<dbReference type="AlphaFoldDB" id="A0AAW7DI33"/>